<dbReference type="Proteomes" id="UP000283255">
    <property type="component" value="Unassembled WGS sequence"/>
</dbReference>
<name>A0A418YGL4_9GAMM</name>
<keyword evidence="3" id="KW-1005">Bacterial flagellum biogenesis</keyword>
<evidence type="ECO:0000256" key="4">
    <source>
        <dbReference type="ARBA" id="ARBA00023186"/>
    </source>
</evidence>
<organism evidence="6 7">
    <name type="scientific">Motilimonas pumila</name>
    <dbReference type="NCBI Taxonomy" id="2303987"/>
    <lineage>
        <taxon>Bacteria</taxon>
        <taxon>Pseudomonadati</taxon>
        <taxon>Pseudomonadota</taxon>
        <taxon>Gammaproteobacteria</taxon>
        <taxon>Alteromonadales</taxon>
        <taxon>Alteromonadales genera incertae sedis</taxon>
        <taxon>Motilimonas</taxon>
    </lineage>
</organism>
<evidence type="ECO:0000256" key="1">
    <source>
        <dbReference type="ARBA" id="ARBA00004514"/>
    </source>
</evidence>
<evidence type="ECO:0000313" key="6">
    <source>
        <dbReference type="EMBL" id="RJG49001.1"/>
    </source>
</evidence>
<gene>
    <name evidence="6" type="ORF">D1Z90_06425</name>
</gene>
<dbReference type="EMBL" id="QZCH01000005">
    <property type="protein sequence ID" value="RJG49001.1"/>
    <property type="molecule type" value="Genomic_DNA"/>
</dbReference>
<accession>A0A418YGL4</accession>
<evidence type="ECO:0000256" key="2">
    <source>
        <dbReference type="ARBA" id="ARBA00022490"/>
    </source>
</evidence>
<dbReference type="Pfam" id="PF05400">
    <property type="entry name" value="FliT"/>
    <property type="match status" value="1"/>
</dbReference>
<protein>
    <recommendedName>
        <fullName evidence="5">Flagellar protein FliT</fullName>
    </recommendedName>
</protein>
<proteinExistence type="predicted"/>
<keyword evidence="4" id="KW-0143">Chaperone</keyword>
<reference evidence="6 7" key="1">
    <citation type="submission" date="2018-09" db="EMBL/GenBank/DDBJ databases">
        <authorList>
            <person name="Wang F."/>
        </authorList>
    </citation>
    <scope>NUCLEOTIDE SEQUENCE [LARGE SCALE GENOMIC DNA]</scope>
    <source>
        <strain evidence="6 7">PLHSC7-2</strain>
    </source>
</reference>
<reference evidence="6 7" key="2">
    <citation type="submission" date="2019-01" db="EMBL/GenBank/DDBJ databases">
        <title>Motilimonas pumilus sp. nov., isolated from the gut of sea cucumber (Apostichopus japonicus).</title>
        <authorList>
            <person name="Wang F.-Q."/>
            <person name="Ren L.-H."/>
            <person name="Lin Y.-W."/>
            <person name="Sun G.-H."/>
            <person name="Du Z.-J."/>
            <person name="Zhao J.-X."/>
            <person name="Liu X.-J."/>
            <person name="Liu L.-J."/>
        </authorList>
    </citation>
    <scope>NUCLEOTIDE SEQUENCE [LARGE SCALE GENOMIC DNA]</scope>
    <source>
        <strain evidence="6 7">PLHSC7-2</strain>
    </source>
</reference>
<keyword evidence="2" id="KW-0963">Cytoplasm</keyword>
<evidence type="ECO:0000256" key="5">
    <source>
        <dbReference type="ARBA" id="ARBA00093797"/>
    </source>
</evidence>
<dbReference type="InterPro" id="IPR008622">
    <property type="entry name" value="FliT"/>
</dbReference>
<comment type="subcellular location">
    <subcellularLocation>
        <location evidence="1">Cytoplasm</location>
        <location evidence="1">Cytosol</location>
    </subcellularLocation>
</comment>
<dbReference type="AlphaFoldDB" id="A0A418YGL4"/>
<sequence>MHTIQSQIDALSQTVRQRSAAGEIDGLDELLAQRLELIKTLWNQSQGTIHEAQVQQYLSQLVSQDDVEIAQLETEKKRIRKLQQDYKKGHKAVGQYANIKKFR</sequence>
<comment type="caution">
    <text evidence="6">The sequence shown here is derived from an EMBL/GenBank/DDBJ whole genome shotgun (WGS) entry which is preliminary data.</text>
</comment>
<keyword evidence="7" id="KW-1185">Reference proteome</keyword>
<dbReference type="RefSeq" id="WP_119909932.1">
    <property type="nucleotide sequence ID" value="NZ_QZCH01000005.1"/>
</dbReference>
<evidence type="ECO:0000256" key="3">
    <source>
        <dbReference type="ARBA" id="ARBA00022795"/>
    </source>
</evidence>
<evidence type="ECO:0000313" key="7">
    <source>
        <dbReference type="Proteomes" id="UP000283255"/>
    </source>
</evidence>